<comment type="caution">
    <text evidence="1">The sequence shown here is derived from an EMBL/GenBank/DDBJ whole genome shotgun (WGS) entry which is preliminary data.</text>
</comment>
<gene>
    <name evidence="1" type="ORF">X805_38700</name>
</gene>
<organism evidence="1 2">
    <name type="scientific">Sphaerotilus natans subsp. natans DSM 6575</name>
    <dbReference type="NCBI Taxonomy" id="1286631"/>
    <lineage>
        <taxon>Bacteria</taxon>
        <taxon>Pseudomonadati</taxon>
        <taxon>Pseudomonadota</taxon>
        <taxon>Betaproteobacteria</taxon>
        <taxon>Burkholderiales</taxon>
        <taxon>Sphaerotilaceae</taxon>
        <taxon>Sphaerotilus</taxon>
    </lineage>
</organism>
<dbReference type="EMBL" id="AZRA01000129">
    <property type="protein sequence ID" value="KDB50536.1"/>
    <property type="molecule type" value="Genomic_DNA"/>
</dbReference>
<dbReference type="RefSeq" id="WP_241462055.1">
    <property type="nucleotide sequence ID" value="NZ_AZRA01000129.1"/>
</dbReference>
<dbReference type="Gene3D" id="1.10.260.40">
    <property type="entry name" value="lambda repressor-like DNA-binding domains"/>
    <property type="match status" value="1"/>
</dbReference>
<proteinExistence type="predicted"/>
<name>A0A059KGI7_9BURK</name>
<reference evidence="1 2" key="1">
    <citation type="journal article" date="2014" name="FEMS Microbiol. Ecol.">
        <title>Sphaerotilus natans encrusted with nanoball-shaped Fe(III) oxide minerals formed by nitrate-reducing mixotrophic Fe(II) oxidation.</title>
        <authorList>
            <person name="Park S."/>
            <person name="Kim D.H."/>
            <person name="Lee J.H."/>
            <person name="Hur H.G."/>
        </authorList>
    </citation>
    <scope>NUCLEOTIDE SEQUENCE [LARGE SCALE GENOMIC DNA]</scope>
    <source>
        <strain evidence="1 2">DSM 6575</strain>
    </source>
</reference>
<dbReference type="Proteomes" id="UP000026714">
    <property type="component" value="Unassembled WGS sequence"/>
</dbReference>
<sequence>MIRAARAAAGDTQAQAIQRLHRDRRMTWDDWESGRRVMEPALWELYLLKTGQHPTHRLVAGE</sequence>
<dbReference type="InterPro" id="IPR010982">
    <property type="entry name" value="Lambda_DNA-bd_dom_sf"/>
</dbReference>
<keyword evidence="2" id="KW-1185">Reference proteome</keyword>
<evidence type="ECO:0000313" key="1">
    <source>
        <dbReference type="EMBL" id="KDB50536.1"/>
    </source>
</evidence>
<accession>A0A059KGI7</accession>
<evidence type="ECO:0000313" key="2">
    <source>
        <dbReference type="Proteomes" id="UP000026714"/>
    </source>
</evidence>
<dbReference type="GO" id="GO:0003677">
    <property type="term" value="F:DNA binding"/>
    <property type="evidence" value="ECO:0007669"/>
    <property type="project" value="InterPro"/>
</dbReference>
<protein>
    <recommendedName>
        <fullName evidence="3">XRE family transcriptional regulator</fullName>
    </recommendedName>
</protein>
<evidence type="ECO:0008006" key="3">
    <source>
        <dbReference type="Google" id="ProtNLM"/>
    </source>
</evidence>
<dbReference type="AlphaFoldDB" id="A0A059KGI7"/>